<dbReference type="PROSITE" id="PS51196">
    <property type="entry name" value="SECA_MOTOR_DEAD"/>
    <property type="match status" value="1"/>
</dbReference>
<proteinExistence type="predicted"/>
<accession>A0AAV6M1Y7</accession>
<dbReference type="Proteomes" id="UP000685013">
    <property type="component" value="Chromosome 18"/>
</dbReference>
<dbReference type="InterPro" id="IPR014018">
    <property type="entry name" value="SecA_motor_DEAD"/>
</dbReference>
<reference evidence="2 3" key="1">
    <citation type="journal article" date="2021" name="Hortic Res">
        <title>The domestication of Cucurbita argyrosperma as revealed by the genome of its wild relative.</title>
        <authorList>
            <person name="Barrera-Redondo J."/>
            <person name="Sanchez-de la Vega G."/>
            <person name="Aguirre-Liguori J.A."/>
            <person name="Castellanos-Morales G."/>
            <person name="Gutierrez-Guerrero Y.T."/>
            <person name="Aguirre-Dugua X."/>
            <person name="Aguirre-Planter E."/>
            <person name="Tenaillon M.I."/>
            <person name="Lira-Saade R."/>
            <person name="Eguiarte L.E."/>
        </authorList>
    </citation>
    <scope>NUCLEOTIDE SEQUENCE [LARGE SCALE GENOMIC DNA]</scope>
    <source>
        <strain evidence="2">JBR-2021</strain>
    </source>
</reference>
<dbReference type="InterPro" id="IPR011115">
    <property type="entry name" value="SecA_DEAD"/>
</dbReference>
<gene>
    <name evidence="2" type="primary">SecA</name>
    <name evidence="2" type="ORF">SDJN03_27525</name>
</gene>
<evidence type="ECO:0000313" key="3">
    <source>
        <dbReference type="Proteomes" id="UP000685013"/>
    </source>
</evidence>
<comment type="caution">
    <text evidence="2">The sequence shown here is derived from an EMBL/GenBank/DDBJ whole genome shotgun (WGS) entry which is preliminary data.</text>
</comment>
<protein>
    <submittedName>
        <fullName evidence="2">Protein translocase subunit SecA, chloroplastic</fullName>
    </submittedName>
</protein>
<dbReference type="GO" id="GO:0005524">
    <property type="term" value="F:ATP binding"/>
    <property type="evidence" value="ECO:0007669"/>
    <property type="project" value="InterPro"/>
</dbReference>
<evidence type="ECO:0000313" key="2">
    <source>
        <dbReference type="EMBL" id="KAG6573638.1"/>
    </source>
</evidence>
<feature type="non-terminal residue" evidence="2">
    <location>
        <position position="1"/>
    </location>
</feature>
<organism evidence="2 3">
    <name type="scientific">Cucurbita argyrosperma subsp. sororia</name>
    <dbReference type="NCBI Taxonomy" id="37648"/>
    <lineage>
        <taxon>Eukaryota</taxon>
        <taxon>Viridiplantae</taxon>
        <taxon>Streptophyta</taxon>
        <taxon>Embryophyta</taxon>
        <taxon>Tracheophyta</taxon>
        <taxon>Spermatophyta</taxon>
        <taxon>Magnoliopsida</taxon>
        <taxon>eudicotyledons</taxon>
        <taxon>Gunneridae</taxon>
        <taxon>Pentapetalae</taxon>
        <taxon>rosids</taxon>
        <taxon>fabids</taxon>
        <taxon>Cucurbitales</taxon>
        <taxon>Cucurbitaceae</taxon>
        <taxon>Cucurbiteae</taxon>
        <taxon>Cucurbita</taxon>
    </lineage>
</organism>
<feature type="domain" description="SecA family profile" evidence="1">
    <location>
        <begin position="20"/>
        <end position="169"/>
    </location>
</feature>
<dbReference type="AlphaFoldDB" id="A0AAV6M1Y7"/>
<dbReference type="Pfam" id="PF07517">
    <property type="entry name" value="SecA_DEAD"/>
    <property type="match status" value="1"/>
</dbReference>
<dbReference type="EMBL" id="JAGKQH010000018">
    <property type="protein sequence ID" value="KAG6573638.1"/>
    <property type="molecule type" value="Genomic_DNA"/>
</dbReference>
<name>A0AAV6M1Y7_9ROSI</name>
<dbReference type="GO" id="GO:0017038">
    <property type="term" value="P:protein import"/>
    <property type="evidence" value="ECO:0007669"/>
    <property type="project" value="InterPro"/>
</dbReference>
<keyword evidence="3" id="KW-1185">Reference proteome</keyword>
<sequence>MAKHCHPSLSSQSYKFLLAFEAFSVKSHLRSAFIDKSAFQFGSKTSKLKRKISAFSDSQLRDKTYALKERAQSGESLDSILRFLTIKFLLQEAFAVVREASKRSCNCIHQFTMGVICCELFNTQMLKKNAEEDLDDMPMEMLVYRSSLENILGLVLSEVVMVLHKGEIA</sequence>
<feature type="non-terminal residue" evidence="2">
    <location>
        <position position="169"/>
    </location>
</feature>
<dbReference type="GO" id="GO:0016020">
    <property type="term" value="C:membrane"/>
    <property type="evidence" value="ECO:0007669"/>
    <property type="project" value="InterPro"/>
</dbReference>
<evidence type="ECO:0000259" key="1">
    <source>
        <dbReference type="PROSITE" id="PS51196"/>
    </source>
</evidence>